<name>A0AAE3AQ82_9FIRM</name>
<accession>A0AAE3AQ82</accession>
<keyword evidence="6" id="KW-1185">Reference proteome</keyword>
<dbReference type="EMBL" id="JAJEPU010000050">
    <property type="protein sequence ID" value="MCC2165763.1"/>
    <property type="molecule type" value="Genomic_DNA"/>
</dbReference>
<feature type="chain" id="PRO_5042231311" evidence="2">
    <location>
        <begin position="31"/>
        <end position="384"/>
    </location>
</feature>
<sequence>MRKKRGYKKNLIAVLTVGMMLMLSGCAKQASGPQYLQEEKSETERELVIETEEVTEEPETEESEAVSEPMGVPAERVEVNGMIQSYLTGEMVPVAQGNRRPLAIMMSNDKTALPQYGINRAGVVYEAPVEGNMNRYLAIMENYDDLTRIGSVRSCRTYYVYFAREFDAIYAHYGQSTFAKPYLSAIDNINGIDGIGETAYFRSKDRKAPHNAYASFAGIQKAISKLGYSQEYDSSYEGHFRFAPEGQPAGMKGADARPANKVTPGYPLNNPWFEYHPDDGLYYRYQYGGPHKGDEGQIAVKNIIIQYCSAGYYAKTEYRNINVHESSWGYFITNGQVEDITWKKDGEYGVTHYYDASGEEIVLNPGKTWICIATANDMKPAKIE</sequence>
<dbReference type="InterPro" id="IPR023158">
    <property type="entry name" value="YerB-like_sf"/>
</dbReference>
<proteinExistence type="predicted"/>
<protein>
    <submittedName>
        <fullName evidence="5">DUF3048 domain-containing protein</fullName>
    </submittedName>
</protein>
<dbReference type="RefSeq" id="WP_308451977.1">
    <property type="nucleotide sequence ID" value="NZ_JAJEPU010000050.1"/>
</dbReference>
<dbReference type="InterPro" id="IPR035328">
    <property type="entry name" value="DUF3048_C"/>
</dbReference>
<organism evidence="5 6">
    <name type="scientific">Brotaphodocola catenula</name>
    <dbReference type="NCBI Taxonomy" id="2885361"/>
    <lineage>
        <taxon>Bacteria</taxon>
        <taxon>Bacillati</taxon>
        <taxon>Bacillota</taxon>
        <taxon>Clostridia</taxon>
        <taxon>Lachnospirales</taxon>
        <taxon>Lachnospiraceae</taxon>
        <taxon>Brotaphodocola</taxon>
    </lineage>
</organism>
<dbReference type="InterPro" id="IPR021416">
    <property type="entry name" value="DUF3048_N"/>
</dbReference>
<evidence type="ECO:0000313" key="6">
    <source>
        <dbReference type="Proteomes" id="UP001198962"/>
    </source>
</evidence>
<evidence type="ECO:0000313" key="5">
    <source>
        <dbReference type="EMBL" id="MCC2165763.1"/>
    </source>
</evidence>
<comment type="caution">
    <text evidence="5">The sequence shown here is derived from an EMBL/GenBank/DDBJ whole genome shotgun (WGS) entry which is preliminary data.</text>
</comment>
<feature type="region of interest" description="Disordered" evidence="1">
    <location>
        <begin position="51"/>
        <end position="70"/>
    </location>
</feature>
<feature type="compositionally biased region" description="Acidic residues" evidence="1">
    <location>
        <begin position="51"/>
        <end position="65"/>
    </location>
</feature>
<dbReference type="SUPFAM" id="SSF159774">
    <property type="entry name" value="YerB-like"/>
    <property type="match status" value="1"/>
</dbReference>
<dbReference type="AlphaFoldDB" id="A0AAE3AQ82"/>
<dbReference type="Gene3D" id="3.50.90.10">
    <property type="entry name" value="YerB-like"/>
    <property type="match status" value="1"/>
</dbReference>
<evidence type="ECO:0000256" key="2">
    <source>
        <dbReference type="SAM" id="SignalP"/>
    </source>
</evidence>
<dbReference type="Pfam" id="PF11258">
    <property type="entry name" value="DUF3048"/>
    <property type="match status" value="1"/>
</dbReference>
<evidence type="ECO:0000259" key="3">
    <source>
        <dbReference type="Pfam" id="PF11258"/>
    </source>
</evidence>
<feature type="domain" description="DUF3048" evidence="3">
    <location>
        <begin position="87"/>
        <end position="229"/>
    </location>
</feature>
<feature type="signal peptide" evidence="2">
    <location>
        <begin position="1"/>
        <end position="30"/>
    </location>
</feature>
<gene>
    <name evidence="5" type="ORF">LKD32_12935</name>
</gene>
<dbReference type="PROSITE" id="PS51257">
    <property type="entry name" value="PROKAR_LIPOPROTEIN"/>
    <property type="match status" value="1"/>
</dbReference>
<reference evidence="5" key="1">
    <citation type="submission" date="2021-10" db="EMBL/GenBank/DDBJ databases">
        <title>Anaerobic single-cell dispensing facilitates the cultivation of human gut bacteria.</title>
        <authorList>
            <person name="Afrizal A."/>
        </authorList>
    </citation>
    <scope>NUCLEOTIDE SEQUENCE</scope>
    <source>
        <strain evidence="5">CLA-AA-H274</strain>
    </source>
</reference>
<dbReference type="Pfam" id="PF17479">
    <property type="entry name" value="DUF3048_C"/>
    <property type="match status" value="1"/>
</dbReference>
<dbReference type="Proteomes" id="UP001198962">
    <property type="component" value="Unassembled WGS sequence"/>
</dbReference>
<evidence type="ECO:0000259" key="4">
    <source>
        <dbReference type="Pfam" id="PF17479"/>
    </source>
</evidence>
<keyword evidence="2" id="KW-0732">Signal</keyword>
<evidence type="ECO:0000256" key="1">
    <source>
        <dbReference type="SAM" id="MobiDB-lite"/>
    </source>
</evidence>
<feature type="domain" description="DUF3048" evidence="4">
    <location>
        <begin position="269"/>
        <end position="370"/>
    </location>
</feature>